<comment type="similarity">
    <text evidence="1 4">Belongs to the snRNP Sm proteins family.</text>
</comment>
<dbReference type="HAMAP" id="MF_00257">
    <property type="entry name" value="Lsm_RuxX"/>
    <property type="match status" value="1"/>
</dbReference>
<dbReference type="PROSITE" id="PS52002">
    <property type="entry name" value="SM"/>
    <property type="match status" value="1"/>
</dbReference>
<evidence type="ECO:0000313" key="8">
    <source>
        <dbReference type="EMBL" id="HHF48963.1"/>
    </source>
</evidence>
<dbReference type="AlphaFoldDB" id="A0A7C4S5Y4"/>
<dbReference type="Pfam" id="PF01423">
    <property type="entry name" value="LSM"/>
    <property type="match status" value="1"/>
</dbReference>
<name>A0A7C4S5Y4_9EURY</name>
<comment type="caution">
    <text evidence="7">The sequence shown here is derived from an EMBL/GenBank/DDBJ whole genome shotgun (WGS) entry which is preliminary data.</text>
</comment>
<dbReference type="InterPro" id="IPR001163">
    <property type="entry name" value="Sm_dom_euk/arc"/>
</dbReference>
<dbReference type="PANTHER" id="PTHR10553">
    <property type="entry name" value="SMALL NUCLEAR RIBONUCLEOPROTEIN"/>
    <property type="match status" value="1"/>
</dbReference>
<dbReference type="InterPro" id="IPR010920">
    <property type="entry name" value="LSM_dom_sf"/>
</dbReference>
<dbReference type="SMART" id="SM00651">
    <property type="entry name" value="Sm"/>
    <property type="match status" value="1"/>
</dbReference>
<dbReference type="EMBL" id="DTAK01000043">
    <property type="protein sequence ID" value="HGU59689.1"/>
    <property type="molecule type" value="Genomic_DNA"/>
</dbReference>
<dbReference type="CDD" id="cd01731">
    <property type="entry name" value="archaeal_Sm1"/>
    <property type="match status" value="1"/>
</dbReference>
<evidence type="ECO:0000256" key="4">
    <source>
        <dbReference type="HAMAP-Rule" id="MF_00257"/>
    </source>
</evidence>
<protein>
    <recommendedName>
        <fullName evidence="2 4">Putative snRNP Sm-like protein</fullName>
    </recommendedName>
</protein>
<dbReference type="InterPro" id="IPR047575">
    <property type="entry name" value="Sm"/>
</dbReference>
<organism evidence="7">
    <name type="scientific">Geoglobus ahangari</name>
    <dbReference type="NCBI Taxonomy" id="113653"/>
    <lineage>
        <taxon>Archaea</taxon>
        <taxon>Methanobacteriati</taxon>
        <taxon>Methanobacteriota</taxon>
        <taxon>Archaeoglobi</taxon>
        <taxon>Archaeoglobales</taxon>
        <taxon>Archaeoglobaceae</taxon>
        <taxon>Geoglobus</taxon>
    </lineage>
</organism>
<evidence type="ECO:0000256" key="3">
    <source>
        <dbReference type="ARBA" id="ARBA00023274"/>
    </source>
</evidence>
<feature type="domain" description="Sm" evidence="5">
    <location>
        <begin position="3"/>
        <end position="73"/>
    </location>
</feature>
<dbReference type="EMBL" id="DTPI01000006">
    <property type="protein sequence ID" value="HGE65650.1"/>
    <property type="molecule type" value="Genomic_DNA"/>
</dbReference>
<reference evidence="7" key="1">
    <citation type="journal article" date="2020" name="mSystems">
        <title>Genome- and Community-Level Interaction Insights into Carbon Utilization and Element Cycling Functions of Hydrothermarchaeota in Hydrothermal Sediment.</title>
        <authorList>
            <person name="Zhou Z."/>
            <person name="Liu Y."/>
            <person name="Xu W."/>
            <person name="Pan J."/>
            <person name="Luo Z.H."/>
            <person name="Li M."/>
        </authorList>
    </citation>
    <scope>NUCLEOTIDE SEQUENCE [LARGE SCALE GENOMIC DNA]</scope>
    <source>
        <strain evidence="8">SpSt-10</strain>
        <strain evidence="7">SpSt-62</strain>
        <strain evidence="6">SpSt-97</strain>
    </source>
</reference>
<dbReference type="InterPro" id="IPR044641">
    <property type="entry name" value="Lsm7/SmG-like"/>
</dbReference>
<keyword evidence="3 4" id="KW-0687">Ribonucleoprotein</keyword>
<accession>A0A7C4S5Y4</accession>
<dbReference type="Gene3D" id="2.30.30.100">
    <property type="match status" value="1"/>
</dbReference>
<evidence type="ECO:0000259" key="5">
    <source>
        <dbReference type="PROSITE" id="PS52002"/>
    </source>
</evidence>
<evidence type="ECO:0000313" key="7">
    <source>
        <dbReference type="EMBL" id="HGU59689.1"/>
    </source>
</evidence>
<dbReference type="GO" id="GO:1990904">
    <property type="term" value="C:ribonucleoprotein complex"/>
    <property type="evidence" value="ECO:0007669"/>
    <property type="project" value="UniProtKB-KW"/>
</dbReference>
<dbReference type="EMBL" id="DRUC01000116">
    <property type="protein sequence ID" value="HHF48963.1"/>
    <property type="molecule type" value="Genomic_DNA"/>
</dbReference>
<proteinExistence type="inferred from homology"/>
<dbReference type="NCBIfam" id="NF001963">
    <property type="entry name" value="PRK00737.1"/>
    <property type="match status" value="1"/>
</dbReference>
<dbReference type="SUPFAM" id="SSF50182">
    <property type="entry name" value="Sm-like ribonucleoproteins"/>
    <property type="match status" value="1"/>
</dbReference>
<dbReference type="GO" id="GO:0003723">
    <property type="term" value="F:RNA binding"/>
    <property type="evidence" value="ECO:0007669"/>
    <property type="project" value="InterPro"/>
</dbReference>
<dbReference type="PANTHER" id="PTHR10553:SF5">
    <property type="entry name" value="U6 SNRNA-ASSOCIATED SM-LIKE PROTEIN LSM7"/>
    <property type="match status" value="1"/>
</dbReference>
<evidence type="ECO:0000256" key="1">
    <source>
        <dbReference type="ARBA" id="ARBA00006850"/>
    </source>
</evidence>
<sequence length="73" mass="8085">MARPLDVLNRALNTPVIVRLKGGREFRGILDGYDIHMNLVLLNAEEIQEGEVVRKLGSVVIRGDTVVFVSPSQ</sequence>
<evidence type="ECO:0000256" key="2">
    <source>
        <dbReference type="ARBA" id="ARBA00021121"/>
    </source>
</evidence>
<evidence type="ECO:0000313" key="6">
    <source>
        <dbReference type="EMBL" id="HGE65650.1"/>
    </source>
</evidence>
<gene>
    <name evidence="8" type="ORF">ENL48_07645</name>
    <name evidence="7" type="ORF">ENT89_06000</name>
    <name evidence="6" type="ORF">ENX77_00695</name>
</gene>
<dbReference type="InterPro" id="IPR022901">
    <property type="entry name" value="snRNP_Sm-like_arc"/>
</dbReference>